<organism evidence="1">
    <name type="scientific">uncultured bacterium 1062</name>
    <dbReference type="NCBI Taxonomy" id="548898"/>
    <lineage>
        <taxon>Bacteria</taxon>
        <taxon>environmental samples</taxon>
    </lineage>
</organism>
<dbReference type="EMBL" id="EU910855">
    <property type="protein sequence ID" value="ACF98143.1"/>
    <property type="molecule type" value="Genomic_DNA"/>
</dbReference>
<name>B8R8Y7_9BACT</name>
<dbReference type="SUPFAM" id="SSF52172">
    <property type="entry name" value="CheY-like"/>
    <property type="match status" value="1"/>
</dbReference>
<evidence type="ECO:0000313" key="1">
    <source>
        <dbReference type="EMBL" id="ACF98143.1"/>
    </source>
</evidence>
<dbReference type="InterPro" id="IPR011006">
    <property type="entry name" value="CheY-like_superfamily"/>
</dbReference>
<sequence length="114" mass="12262">MASGRVLIVAPNSDLRGSLVFALEAEGYEVTAKEQVPSLAWVTAQRFDCTVLDQKALLGEPYESIAFCIKAHPVVLLAAQPLSWLVEWVSQVVEMPVAGNAISAAVRQALQIQA</sequence>
<reference evidence="1" key="1">
    <citation type="journal article" date="2009" name="Appl. Environ. Microbiol.">
        <title>Characterization of denitrification gene clusters of soil bacteria via a metagenomic approach.</title>
        <authorList>
            <person name="Demaneche S."/>
            <person name="Philippot L."/>
            <person name="David M.M."/>
            <person name="Navarro E."/>
            <person name="Vogel T.M."/>
            <person name="Simonet P."/>
        </authorList>
    </citation>
    <scope>NUCLEOTIDE SEQUENCE</scope>
</reference>
<proteinExistence type="predicted"/>
<protein>
    <submittedName>
        <fullName evidence="1">Putative FixT2 transcription regulator</fullName>
    </submittedName>
</protein>
<accession>B8R8Y7</accession>
<dbReference type="AlphaFoldDB" id="B8R8Y7"/>